<evidence type="ECO:0000256" key="1">
    <source>
        <dbReference type="ARBA" id="ARBA00004496"/>
    </source>
</evidence>
<accession>A0ABM4BQZ7</accession>
<comment type="subcellular location">
    <subcellularLocation>
        <location evidence="1">Cytoplasm</location>
    </subcellularLocation>
</comment>
<evidence type="ECO:0000313" key="5">
    <source>
        <dbReference type="RefSeq" id="XP_065651572.1"/>
    </source>
</evidence>
<comment type="similarity">
    <text evidence="2">Belongs to the DDIT4 family.</text>
</comment>
<dbReference type="Pfam" id="PF07809">
    <property type="entry name" value="RTP801_C"/>
    <property type="match status" value="1"/>
</dbReference>
<keyword evidence="3" id="KW-0963">Cytoplasm</keyword>
<gene>
    <name evidence="5" type="primary">LOC101239318</name>
</gene>
<protein>
    <submittedName>
        <fullName evidence="5">Uncharacterized protein LOC101239318</fullName>
    </submittedName>
</protein>
<sequence>MLTSSFKNENLEKNNVSKECELYKNEPKTNLVSFDKGSSIWTFFRFLFYSTALKTQDGNNYCDQKILDTSDDEDSSNLKSSGYHSLENSCEIEDSYIKVSRFSGEEEDEKTDHYGTFKEYQEMYMQQKLASEIKSIVEHEHDEITHCITISDYLTLRTAGDVMNLSKHEPYGLKGCKLILIIEDGSKTINLGSIFPEKGIISTFEITLVLHLRKNPCRRVPFFNCKPKGMEVIEQYELRKEKMYTAKQRRLSPTIRL</sequence>
<organism evidence="4 5">
    <name type="scientific">Hydra vulgaris</name>
    <name type="common">Hydra</name>
    <name type="synonym">Hydra attenuata</name>
    <dbReference type="NCBI Taxonomy" id="6087"/>
    <lineage>
        <taxon>Eukaryota</taxon>
        <taxon>Metazoa</taxon>
        <taxon>Cnidaria</taxon>
        <taxon>Hydrozoa</taxon>
        <taxon>Hydroidolina</taxon>
        <taxon>Anthoathecata</taxon>
        <taxon>Aplanulata</taxon>
        <taxon>Hydridae</taxon>
        <taxon>Hydra</taxon>
    </lineage>
</organism>
<dbReference type="Gene3D" id="3.90.470.40">
    <property type="entry name" value="RTP801-like"/>
    <property type="match status" value="1"/>
</dbReference>
<keyword evidence="4" id="KW-1185">Reference proteome</keyword>
<dbReference type="InterPro" id="IPR012918">
    <property type="entry name" value="RTP801-like"/>
</dbReference>
<dbReference type="PANTHER" id="PTHR12478:SF16">
    <property type="entry name" value="PROTEIN CHARYBDE-RELATED"/>
    <property type="match status" value="1"/>
</dbReference>
<name>A0ABM4BQZ7_HYDVU</name>
<dbReference type="PANTHER" id="PTHR12478">
    <property type="entry name" value="DNA-DAMAGE-INDUCIBLE TRANSCRIPT 4 PROTEIN DDIT4"/>
    <property type="match status" value="1"/>
</dbReference>
<evidence type="ECO:0000256" key="2">
    <source>
        <dbReference type="ARBA" id="ARBA00010670"/>
    </source>
</evidence>
<dbReference type="RefSeq" id="XP_065651572.1">
    <property type="nucleotide sequence ID" value="XM_065795500.1"/>
</dbReference>
<proteinExistence type="inferred from homology"/>
<dbReference type="InterPro" id="IPR038281">
    <property type="entry name" value="RTP801-like_C_sf"/>
</dbReference>
<evidence type="ECO:0000256" key="3">
    <source>
        <dbReference type="ARBA" id="ARBA00022490"/>
    </source>
</evidence>
<dbReference type="GeneID" id="101239318"/>
<evidence type="ECO:0000313" key="4">
    <source>
        <dbReference type="Proteomes" id="UP001652625"/>
    </source>
</evidence>
<reference evidence="5" key="1">
    <citation type="submission" date="2025-08" db="UniProtKB">
        <authorList>
            <consortium name="RefSeq"/>
        </authorList>
    </citation>
    <scope>IDENTIFICATION</scope>
</reference>
<dbReference type="Proteomes" id="UP001652625">
    <property type="component" value="Chromosome 04"/>
</dbReference>